<feature type="region of interest" description="Disordered" evidence="1">
    <location>
        <begin position="97"/>
        <end position="155"/>
    </location>
</feature>
<keyword evidence="3" id="KW-1185">Reference proteome</keyword>
<organism evidence="2 3">
    <name type="scientific">Sinocyclocheilus anshuiensis</name>
    <dbReference type="NCBI Taxonomy" id="1608454"/>
    <lineage>
        <taxon>Eukaryota</taxon>
        <taxon>Metazoa</taxon>
        <taxon>Chordata</taxon>
        <taxon>Craniata</taxon>
        <taxon>Vertebrata</taxon>
        <taxon>Euteleostomi</taxon>
        <taxon>Actinopterygii</taxon>
        <taxon>Neopterygii</taxon>
        <taxon>Teleostei</taxon>
        <taxon>Ostariophysi</taxon>
        <taxon>Cypriniformes</taxon>
        <taxon>Cyprinidae</taxon>
        <taxon>Cyprininae</taxon>
        <taxon>Sinocyclocheilus</taxon>
    </lineage>
</organism>
<evidence type="ECO:0000313" key="2">
    <source>
        <dbReference type="Ensembl" id="ENSSANP00000087930.1"/>
    </source>
</evidence>
<evidence type="ECO:0000256" key="1">
    <source>
        <dbReference type="SAM" id="MobiDB-lite"/>
    </source>
</evidence>
<reference evidence="2" key="1">
    <citation type="submission" date="2025-08" db="UniProtKB">
        <authorList>
            <consortium name="Ensembl"/>
        </authorList>
    </citation>
    <scope>IDENTIFICATION</scope>
</reference>
<feature type="compositionally biased region" description="Basic and acidic residues" evidence="1">
    <location>
        <begin position="97"/>
        <end position="129"/>
    </location>
</feature>
<evidence type="ECO:0000313" key="3">
    <source>
        <dbReference type="Proteomes" id="UP000472260"/>
    </source>
</evidence>
<dbReference type="Proteomes" id="UP000472260">
    <property type="component" value="Unassembled WGS sequence"/>
</dbReference>
<name>A0A671RWT2_9TELE</name>
<reference evidence="2" key="2">
    <citation type="submission" date="2025-09" db="UniProtKB">
        <authorList>
            <consortium name="Ensembl"/>
        </authorList>
    </citation>
    <scope>IDENTIFICATION</scope>
</reference>
<feature type="compositionally biased region" description="Basic and acidic residues" evidence="1">
    <location>
        <begin position="137"/>
        <end position="155"/>
    </location>
</feature>
<accession>A0A671RWT2</accession>
<dbReference type="AlphaFoldDB" id="A0A671RWT2"/>
<protein>
    <submittedName>
        <fullName evidence="2">Si:dkey-87o1.2</fullName>
    </submittedName>
</protein>
<proteinExistence type="predicted"/>
<sequence length="189" mass="21503">MMDKIILTSVEPSLHSRVMKPQRIRMRAISTMVFLALCALLVIIYQAVQQELNIRNLKTRMAVSGQQLKLKEDGILAAKMKVEEMNKNLNPVITQRDQLKKQKDDIKKGNANSEKELGACQAEKGKLEKQSNGAKDSLQKLKEDQEAERKKAEEEIEGLKQRALERDLRICKYVDITLDEPKKLCAGTI</sequence>
<dbReference type="Ensembl" id="ENSSANT00000093431.1">
    <property type="protein sequence ID" value="ENSSANP00000087930.1"/>
    <property type="gene ID" value="ENSSANG00000043520.1"/>
</dbReference>